<sequence length="192" mass="21721">KFKKEYRFIIYSKSNILQFQTASPPDPPTNLAVISTTCHAIKISWDPPIDHGSEIIAIRIDCHSIDSKKSLHLFKELTPDKKSCILDNLSEKSRYKISVTAISEEYFINHKIKELKQLPKLVLESMPWLPSASIEAMTSGTDPASAVKCKLTLDSCLDVCWKSAKVYGTNKFISQILCYQEINEEKMAVQIP</sequence>
<protein>
    <recommendedName>
        <fullName evidence="1">Fibronectin type-III domain-containing protein</fullName>
    </recommendedName>
</protein>
<dbReference type="Pfam" id="PF00041">
    <property type="entry name" value="fn3"/>
    <property type="match status" value="1"/>
</dbReference>
<keyword evidence="3" id="KW-1185">Reference proteome</keyword>
<reference evidence="2 3" key="1">
    <citation type="journal article" date="2018" name="Sci. Rep.">
        <title>Genomic signatures of local adaptation to the degree of environmental predictability in rotifers.</title>
        <authorList>
            <person name="Franch-Gras L."/>
            <person name="Hahn C."/>
            <person name="Garcia-Roger E.M."/>
            <person name="Carmona M.J."/>
            <person name="Serra M."/>
            <person name="Gomez A."/>
        </authorList>
    </citation>
    <scope>NUCLEOTIDE SEQUENCE [LARGE SCALE GENOMIC DNA]</scope>
    <source>
        <strain evidence="2">HYR1</strain>
    </source>
</reference>
<dbReference type="PROSITE" id="PS50853">
    <property type="entry name" value="FN3"/>
    <property type="match status" value="1"/>
</dbReference>
<accession>A0A3M7P230</accession>
<organism evidence="2 3">
    <name type="scientific">Brachionus plicatilis</name>
    <name type="common">Marine rotifer</name>
    <name type="synonym">Brachionus muelleri</name>
    <dbReference type="NCBI Taxonomy" id="10195"/>
    <lineage>
        <taxon>Eukaryota</taxon>
        <taxon>Metazoa</taxon>
        <taxon>Spiralia</taxon>
        <taxon>Gnathifera</taxon>
        <taxon>Rotifera</taxon>
        <taxon>Eurotatoria</taxon>
        <taxon>Monogononta</taxon>
        <taxon>Pseudotrocha</taxon>
        <taxon>Ploima</taxon>
        <taxon>Brachionidae</taxon>
        <taxon>Brachionus</taxon>
    </lineage>
</organism>
<dbReference type="AlphaFoldDB" id="A0A3M7P230"/>
<gene>
    <name evidence="2" type="ORF">BpHYR1_002691</name>
</gene>
<name>A0A3M7P230_BRAPC</name>
<feature type="non-terminal residue" evidence="2">
    <location>
        <position position="1"/>
    </location>
</feature>
<dbReference type="Gene3D" id="2.60.40.10">
    <property type="entry name" value="Immunoglobulins"/>
    <property type="match status" value="1"/>
</dbReference>
<dbReference type="InterPro" id="IPR003961">
    <property type="entry name" value="FN3_dom"/>
</dbReference>
<evidence type="ECO:0000259" key="1">
    <source>
        <dbReference type="PROSITE" id="PS50853"/>
    </source>
</evidence>
<evidence type="ECO:0000313" key="3">
    <source>
        <dbReference type="Proteomes" id="UP000276133"/>
    </source>
</evidence>
<proteinExistence type="predicted"/>
<feature type="non-terminal residue" evidence="2">
    <location>
        <position position="192"/>
    </location>
</feature>
<feature type="domain" description="Fibronectin type-III" evidence="1">
    <location>
        <begin position="27"/>
        <end position="125"/>
    </location>
</feature>
<comment type="caution">
    <text evidence="2">The sequence shown here is derived from an EMBL/GenBank/DDBJ whole genome shotgun (WGS) entry which is preliminary data.</text>
</comment>
<dbReference type="SMART" id="SM00060">
    <property type="entry name" value="FN3"/>
    <property type="match status" value="1"/>
</dbReference>
<dbReference type="CDD" id="cd00063">
    <property type="entry name" value="FN3"/>
    <property type="match status" value="1"/>
</dbReference>
<evidence type="ECO:0000313" key="2">
    <source>
        <dbReference type="EMBL" id="RMZ93142.1"/>
    </source>
</evidence>
<dbReference type="InterPro" id="IPR036116">
    <property type="entry name" value="FN3_sf"/>
</dbReference>
<dbReference type="OrthoDB" id="10036029at2759"/>
<dbReference type="Proteomes" id="UP000276133">
    <property type="component" value="Unassembled WGS sequence"/>
</dbReference>
<dbReference type="SUPFAM" id="SSF49265">
    <property type="entry name" value="Fibronectin type III"/>
    <property type="match status" value="1"/>
</dbReference>
<dbReference type="InterPro" id="IPR013783">
    <property type="entry name" value="Ig-like_fold"/>
</dbReference>
<dbReference type="EMBL" id="REGN01014042">
    <property type="protein sequence ID" value="RMZ93142.1"/>
    <property type="molecule type" value="Genomic_DNA"/>
</dbReference>